<gene>
    <name evidence="1" type="ORF">UFOVP1130_7</name>
</gene>
<name>A0A6J5QMZ1_9CAUD</name>
<evidence type="ECO:0000313" key="1">
    <source>
        <dbReference type="EMBL" id="CAB4185162.1"/>
    </source>
</evidence>
<reference evidence="1" key="1">
    <citation type="submission" date="2020-05" db="EMBL/GenBank/DDBJ databases">
        <authorList>
            <person name="Chiriac C."/>
            <person name="Salcher M."/>
            <person name="Ghai R."/>
            <person name="Kavagutti S V."/>
        </authorList>
    </citation>
    <scope>NUCLEOTIDE SEQUENCE</scope>
</reference>
<organism evidence="1">
    <name type="scientific">uncultured Caudovirales phage</name>
    <dbReference type="NCBI Taxonomy" id="2100421"/>
    <lineage>
        <taxon>Viruses</taxon>
        <taxon>Duplodnaviria</taxon>
        <taxon>Heunggongvirae</taxon>
        <taxon>Uroviricota</taxon>
        <taxon>Caudoviricetes</taxon>
        <taxon>Peduoviridae</taxon>
        <taxon>Maltschvirus</taxon>
        <taxon>Maltschvirus maltsch</taxon>
    </lineage>
</organism>
<dbReference type="EMBL" id="LR797078">
    <property type="protein sequence ID" value="CAB4185162.1"/>
    <property type="molecule type" value="Genomic_DNA"/>
</dbReference>
<proteinExistence type="predicted"/>
<accession>A0A6J5QMZ1</accession>
<protein>
    <submittedName>
        <fullName evidence="1">Uncharacterized protein</fullName>
    </submittedName>
</protein>
<sequence length="70" mass="8394">MANDIVVKWSWHDIQAWYPQWTEQQCQDALDEVSNYAHERIVELGNEVLEQVVYEIVELAEIDEEMEEQQ</sequence>